<accession>A0A3B0YF35</accession>
<dbReference type="InterPro" id="IPR000866">
    <property type="entry name" value="AhpC/TSA"/>
</dbReference>
<dbReference type="PANTHER" id="PTHR42852">
    <property type="entry name" value="THIOL:DISULFIDE INTERCHANGE PROTEIN DSBE"/>
    <property type="match status" value="1"/>
</dbReference>
<keyword evidence="1" id="KW-0472">Membrane</keyword>
<evidence type="ECO:0000313" key="3">
    <source>
        <dbReference type="EMBL" id="VAW72749.1"/>
    </source>
</evidence>
<dbReference type="InterPro" id="IPR036249">
    <property type="entry name" value="Thioredoxin-like_sf"/>
</dbReference>
<dbReference type="Gene3D" id="3.40.30.10">
    <property type="entry name" value="Glutaredoxin"/>
    <property type="match status" value="1"/>
</dbReference>
<reference evidence="3" key="1">
    <citation type="submission" date="2018-06" db="EMBL/GenBank/DDBJ databases">
        <authorList>
            <person name="Zhirakovskaya E."/>
        </authorList>
    </citation>
    <scope>NUCLEOTIDE SEQUENCE</scope>
</reference>
<dbReference type="InterPro" id="IPR050553">
    <property type="entry name" value="Thioredoxin_ResA/DsbE_sf"/>
</dbReference>
<dbReference type="EMBL" id="UOFK01000020">
    <property type="protein sequence ID" value="VAW72749.1"/>
    <property type="molecule type" value="Genomic_DNA"/>
</dbReference>
<feature type="domain" description="Thioredoxin" evidence="2">
    <location>
        <begin position="40"/>
        <end position="174"/>
    </location>
</feature>
<evidence type="ECO:0000259" key="2">
    <source>
        <dbReference type="PROSITE" id="PS51352"/>
    </source>
</evidence>
<sequence length="174" mass="19644">MSEAGTSRNDCRKRRYRRWLLEGLIVAVVVVILHNFQTRSVVRGPAPEFQARQLNGAMVSLREYRGQALLLQFWATWCPICRYEQDSINALAQENAVLTIAMDDLSALEMQAWLDEQGVSYPVVLDGDGRLSSLYGIKGVPSSVIIDPAGNIRFVEVGYTTEIGLRLRLWWVSL</sequence>
<evidence type="ECO:0000256" key="1">
    <source>
        <dbReference type="SAM" id="Phobius"/>
    </source>
</evidence>
<feature type="transmembrane region" description="Helical" evidence="1">
    <location>
        <begin position="19"/>
        <end position="36"/>
    </location>
</feature>
<dbReference type="PROSITE" id="PS51352">
    <property type="entry name" value="THIOREDOXIN_2"/>
    <property type="match status" value="1"/>
</dbReference>
<dbReference type="AlphaFoldDB" id="A0A3B0YF35"/>
<gene>
    <name evidence="3" type="ORF">MNBD_GAMMA13-1637</name>
</gene>
<dbReference type="SUPFAM" id="SSF52833">
    <property type="entry name" value="Thioredoxin-like"/>
    <property type="match status" value="1"/>
</dbReference>
<keyword evidence="1" id="KW-1133">Transmembrane helix</keyword>
<dbReference type="Pfam" id="PF00578">
    <property type="entry name" value="AhpC-TSA"/>
    <property type="match status" value="1"/>
</dbReference>
<dbReference type="GO" id="GO:0016491">
    <property type="term" value="F:oxidoreductase activity"/>
    <property type="evidence" value="ECO:0007669"/>
    <property type="project" value="InterPro"/>
</dbReference>
<dbReference type="PANTHER" id="PTHR42852:SF17">
    <property type="entry name" value="THIOREDOXIN-LIKE PROTEIN HI_1115"/>
    <property type="match status" value="1"/>
</dbReference>
<dbReference type="InterPro" id="IPR013766">
    <property type="entry name" value="Thioredoxin_domain"/>
</dbReference>
<proteinExistence type="predicted"/>
<dbReference type="GO" id="GO:0016209">
    <property type="term" value="F:antioxidant activity"/>
    <property type="evidence" value="ECO:0007669"/>
    <property type="project" value="InterPro"/>
</dbReference>
<dbReference type="CDD" id="cd03011">
    <property type="entry name" value="TlpA_like_ScsD_MtbDsbE"/>
    <property type="match status" value="1"/>
</dbReference>
<keyword evidence="1" id="KW-0812">Transmembrane</keyword>
<name>A0A3B0YF35_9ZZZZ</name>
<protein>
    <submittedName>
        <fullName evidence="3">Membrane protein, suppressor for copper-sensitivity ScsD</fullName>
    </submittedName>
</protein>
<organism evidence="3">
    <name type="scientific">hydrothermal vent metagenome</name>
    <dbReference type="NCBI Taxonomy" id="652676"/>
    <lineage>
        <taxon>unclassified sequences</taxon>
        <taxon>metagenomes</taxon>
        <taxon>ecological metagenomes</taxon>
    </lineage>
</organism>